<dbReference type="AlphaFoldDB" id="A0A0D7AN99"/>
<dbReference type="OrthoDB" id="5420143at2759"/>
<evidence type="ECO:0000313" key="6">
    <source>
        <dbReference type="Proteomes" id="UP000054144"/>
    </source>
</evidence>
<evidence type="ECO:0000259" key="4">
    <source>
        <dbReference type="Pfam" id="PF10342"/>
    </source>
</evidence>
<accession>A0A0D7AN99</accession>
<dbReference type="PANTHER" id="PTHR35185">
    <property type="entry name" value="SERINE/THREONINE-RICH PROTEIN ADG2-RELATED"/>
    <property type="match status" value="1"/>
</dbReference>
<evidence type="ECO:0000256" key="3">
    <source>
        <dbReference type="SAM" id="SignalP"/>
    </source>
</evidence>
<organism evidence="5 6">
    <name type="scientific">Fistulina hepatica ATCC 64428</name>
    <dbReference type="NCBI Taxonomy" id="1128425"/>
    <lineage>
        <taxon>Eukaryota</taxon>
        <taxon>Fungi</taxon>
        <taxon>Dikarya</taxon>
        <taxon>Basidiomycota</taxon>
        <taxon>Agaricomycotina</taxon>
        <taxon>Agaricomycetes</taxon>
        <taxon>Agaricomycetidae</taxon>
        <taxon>Agaricales</taxon>
        <taxon>Fistulinaceae</taxon>
        <taxon>Fistulina</taxon>
    </lineage>
</organism>
<feature type="compositionally biased region" description="Low complexity" evidence="2">
    <location>
        <begin position="120"/>
        <end position="165"/>
    </location>
</feature>
<protein>
    <recommendedName>
        <fullName evidence="4">Yeast cell wall synthesis Kre9/Knh1-like N-terminal domain-containing protein</fullName>
    </recommendedName>
</protein>
<evidence type="ECO:0000256" key="2">
    <source>
        <dbReference type="SAM" id="MobiDB-lite"/>
    </source>
</evidence>
<feature type="domain" description="Yeast cell wall synthesis Kre9/Knh1-like N-terminal" evidence="4">
    <location>
        <begin position="24"/>
        <end position="115"/>
    </location>
</feature>
<proteinExistence type="predicted"/>
<dbReference type="PANTHER" id="PTHR35185:SF1">
    <property type="entry name" value="UPF0619 GPI-ANCHORED MEMBRANE PROTEIN C1322.10"/>
    <property type="match status" value="1"/>
</dbReference>
<keyword evidence="6" id="KW-1185">Reference proteome</keyword>
<gene>
    <name evidence="5" type="ORF">FISHEDRAFT_68951</name>
</gene>
<dbReference type="InterPro" id="IPR018466">
    <property type="entry name" value="Kre9/Knh1-like_N"/>
</dbReference>
<dbReference type="EMBL" id="KN881618">
    <property type="protein sequence ID" value="KIY53340.1"/>
    <property type="molecule type" value="Genomic_DNA"/>
</dbReference>
<feature type="chain" id="PRO_5002316556" description="Yeast cell wall synthesis Kre9/Knh1-like N-terminal domain-containing protein" evidence="3">
    <location>
        <begin position="19"/>
        <end position="192"/>
    </location>
</feature>
<evidence type="ECO:0000313" key="5">
    <source>
        <dbReference type="EMBL" id="KIY53340.1"/>
    </source>
</evidence>
<keyword evidence="1 3" id="KW-0732">Signal</keyword>
<evidence type="ECO:0000256" key="1">
    <source>
        <dbReference type="ARBA" id="ARBA00022729"/>
    </source>
</evidence>
<name>A0A0D7AN99_9AGAR</name>
<dbReference type="InterPro" id="IPR052479">
    <property type="entry name" value="GPI-anchor_Adhesion_Reg"/>
</dbReference>
<sequence length="192" mass="19315">MRVAAIAAIAFLPALALAEITISTPSASSYWVQNLSNVISWSYSSGDPNPISIVIVAKNSTTLNGDYSIAEYVEVSEESYTVTNVTLNVGSDYQVEFVNPSNESDVYATSGYFDVKAAGTTPADTSSATASTTASTATATEANTASGSASSSGSSTAASASSTSSKNGGTRITGTAALLSVFAAAVLGTVML</sequence>
<dbReference type="Proteomes" id="UP000054144">
    <property type="component" value="Unassembled WGS sequence"/>
</dbReference>
<dbReference type="Pfam" id="PF10342">
    <property type="entry name" value="Kre9_KNH"/>
    <property type="match status" value="1"/>
</dbReference>
<feature type="signal peptide" evidence="3">
    <location>
        <begin position="1"/>
        <end position="18"/>
    </location>
</feature>
<feature type="region of interest" description="Disordered" evidence="2">
    <location>
        <begin position="120"/>
        <end position="168"/>
    </location>
</feature>
<reference evidence="5 6" key="1">
    <citation type="journal article" date="2015" name="Fungal Genet. Biol.">
        <title>Evolution of novel wood decay mechanisms in Agaricales revealed by the genome sequences of Fistulina hepatica and Cylindrobasidium torrendii.</title>
        <authorList>
            <person name="Floudas D."/>
            <person name="Held B.W."/>
            <person name="Riley R."/>
            <person name="Nagy L.G."/>
            <person name="Koehler G."/>
            <person name="Ransdell A.S."/>
            <person name="Younus H."/>
            <person name="Chow J."/>
            <person name="Chiniquy J."/>
            <person name="Lipzen A."/>
            <person name="Tritt A."/>
            <person name="Sun H."/>
            <person name="Haridas S."/>
            <person name="LaButti K."/>
            <person name="Ohm R.A."/>
            <person name="Kues U."/>
            <person name="Blanchette R.A."/>
            <person name="Grigoriev I.V."/>
            <person name="Minto R.E."/>
            <person name="Hibbett D.S."/>
        </authorList>
    </citation>
    <scope>NUCLEOTIDE SEQUENCE [LARGE SCALE GENOMIC DNA]</scope>
    <source>
        <strain evidence="5 6">ATCC 64428</strain>
    </source>
</reference>